<dbReference type="InterPro" id="IPR024862">
    <property type="entry name" value="TRPV"/>
</dbReference>
<dbReference type="PANTHER" id="PTHR10582:SF2">
    <property type="entry name" value="INACTIVE"/>
    <property type="match status" value="1"/>
</dbReference>
<comment type="caution">
    <text evidence="3">The sequence shown here is derived from an EMBL/GenBank/DDBJ whole genome shotgun (WGS) entry which is preliminary data.</text>
</comment>
<evidence type="ECO:0000313" key="4">
    <source>
        <dbReference type="Proteomes" id="UP000265703"/>
    </source>
</evidence>
<evidence type="ECO:0000313" key="3">
    <source>
        <dbReference type="EMBL" id="RIA87508.1"/>
    </source>
</evidence>
<gene>
    <name evidence="3" type="ORF">C1645_827672</name>
</gene>
<dbReference type="Proteomes" id="UP000265703">
    <property type="component" value="Unassembled WGS sequence"/>
</dbReference>
<proteinExistence type="predicted"/>
<dbReference type="GO" id="GO:0005216">
    <property type="term" value="F:monoatomic ion channel activity"/>
    <property type="evidence" value="ECO:0007669"/>
    <property type="project" value="InterPro"/>
</dbReference>
<name>A0A397SNB8_9GLOM</name>
<organism evidence="3 4">
    <name type="scientific">Glomus cerebriforme</name>
    <dbReference type="NCBI Taxonomy" id="658196"/>
    <lineage>
        <taxon>Eukaryota</taxon>
        <taxon>Fungi</taxon>
        <taxon>Fungi incertae sedis</taxon>
        <taxon>Mucoromycota</taxon>
        <taxon>Glomeromycotina</taxon>
        <taxon>Glomeromycetes</taxon>
        <taxon>Glomerales</taxon>
        <taxon>Glomeraceae</taxon>
        <taxon>Glomus</taxon>
    </lineage>
</organism>
<dbReference type="GO" id="GO:0098703">
    <property type="term" value="P:calcium ion import across plasma membrane"/>
    <property type="evidence" value="ECO:0007669"/>
    <property type="project" value="TreeGrafter"/>
</dbReference>
<keyword evidence="2" id="KW-1133">Transmembrane helix</keyword>
<dbReference type="PANTHER" id="PTHR10582">
    <property type="entry name" value="TRANSIENT RECEPTOR POTENTIAL ION CHANNEL PROTEIN"/>
    <property type="match status" value="1"/>
</dbReference>
<evidence type="ECO:0008006" key="5">
    <source>
        <dbReference type="Google" id="ProtNLM"/>
    </source>
</evidence>
<keyword evidence="2" id="KW-0472">Membrane</keyword>
<keyword evidence="4" id="KW-1185">Reference proteome</keyword>
<protein>
    <recommendedName>
        <fullName evidence="5">Ion transport domain-containing protein</fullName>
    </recommendedName>
</protein>
<keyword evidence="1" id="KW-0677">Repeat</keyword>
<feature type="transmembrane region" description="Helical" evidence="2">
    <location>
        <begin position="536"/>
        <end position="558"/>
    </location>
</feature>
<evidence type="ECO:0000256" key="2">
    <source>
        <dbReference type="SAM" id="Phobius"/>
    </source>
</evidence>
<reference evidence="3 4" key="1">
    <citation type="submission" date="2018-06" db="EMBL/GenBank/DDBJ databases">
        <title>Comparative genomics reveals the genomic features of Rhizophagus irregularis, R. cerebriforme, R. diaphanum and Gigaspora rosea, and their symbiotic lifestyle signature.</title>
        <authorList>
            <person name="Morin E."/>
            <person name="San Clemente H."/>
            <person name="Chen E.C.H."/>
            <person name="De La Providencia I."/>
            <person name="Hainaut M."/>
            <person name="Kuo A."/>
            <person name="Kohler A."/>
            <person name="Murat C."/>
            <person name="Tang N."/>
            <person name="Roy S."/>
            <person name="Loubradou J."/>
            <person name="Henrissat B."/>
            <person name="Grigoriev I.V."/>
            <person name="Corradi N."/>
            <person name="Roux C."/>
            <person name="Martin F.M."/>
        </authorList>
    </citation>
    <scope>NUCLEOTIDE SEQUENCE [LARGE SCALE GENOMIC DNA]</scope>
    <source>
        <strain evidence="3 4">DAOM 227022</strain>
    </source>
</reference>
<dbReference type="GO" id="GO:0005886">
    <property type="term" value="C:plasma membrane"/>
    <property type="evidence" value="ECO:0007669"/>
    <property type="project" value="TreeGrafter"/>
</dbReference>
<feature type="transmembrane region" description="Helical" evidence="2">
    <location>
        <begin position="462"/>
        <end position="484"/>
    </location>
</feature>
<keyword evidence="2" id="KW-0812">Transmembrane</keyword>
<feature type="transmembrane region" description="Helical" evidence="2">
    <location>
        <begin position="418"/>
        <end position="441"/>
    </location>
</feature>
<feature type="transmembrane region" description="Helical" evidence="2">
    <location>
        <begin position="251"/>
        <end position="273"/>
    </location>
</feature>
<sequence length="626" mass="72291">MNRNYDYFDNLSVPDEDFINEIKKVLKLLYGIDDNNMNGVKNIDSLMIFIQENLMKNVEKGKTITINQQNTTDQQIIYPEIYDELDIEWKNDESIWKLINYCLKKNEENEHKFMLIVSHLLPILVEKSYNNLVDKLMARLTYVKVPPEWIQNRETFISIHEDLWEYSSLIEVIFKTRFEKESRHHVTLCYIPLPGLCIFPDDNNNLFPSGLSPFIKLVMSNNDELFNENHTSAKIFESPIFHAIIKYKWHLFGRIIHFLLLFIYTIFLILFAASNTLDFNKNIKTFNAIKDYSEEIAIAASNSYIKAITATIDNIYNATNSVVNNAAIGEAVKSNIDVITTTIYKAAYESEAKLPHIDILAINNAAIGAVNNKKIMIILSINNVIINNNYIMEINKAINGIDTTAINEAINSIGGKQLMIVCMIFLAIMASTAIVIINGFMELKFLDCRLEILGTFKLISGFFVWGGFGGLLCFFKKIGVFSIVPTEFDDVNKTPKENTFENYGKSFNNVWTGFINDGYDFLDPWKNNNFVTISKIIGSFFTVIIAVNLFIAIINNIYEDVHKRAYIEWTVFRARVIAYFELTFSLPKNNFFFSRKDKDYFPPTIVYEVPTEKFEEWHRSNPLNDV</sequence>
<dbReference type="AlphaFoldDB" id="A0A397SNB8"/>
<dbReference type="OrthoDB" id="2377581at2759"/>
<evidence type="ECO:0000256" key="1">
    <source>
        <dbReference type="ARBA" id="ARBA00022737"/>
    </source>
</evidence>
<dbReference type="EMBL" id="QKYT01000305">
    <property type="protein sequence ID" value="RIA87508.1"/>
    <property type="molecule type" value="Genomic_DNA"/>
</dbReference>
<accession>A0A397SNB8</accession>